<dbReference type="EMBL" id="JADAQX010000734">
    <property type="protein sequence ID" value="KAF8819488.1"/>
    <property type="molecule type" value="Genomic_DNA"/>
</dbReference>
<dbReference type="Gene3D" id="2.20.28.120">
    <property type="entry name" value="Ribosomal protein L33"/>
    <property type="match status" value="1"/>
</dbReference>
<proteinExistence type="inferred from homology"/>
<evidence type="ECO:0000313" key="4">
    <source>
        <dbReference type="EMBL" id="KAF8819488.1"/>
    </source>
</evidence>
<dbReference type="PANTHER" id="PTHR15238">
    <property type="entry name" value="54S RIBOSOMAL PROTEIN L39, MITOCHONDRIAL"/>
    <property type="match status" value="1"/>
</dbReference>
<dbReference type="PANTHER" id="PTHR15238:SF1">
    <property type="entry name" value="LARGE RIBOSOMAL SUBUNIT PROTEIN BL33M"/>
    <property type="match status" value="1"/>
</dbReference>
<comment type="similarity">
    <text evidence="1">Belongs to the bacterial ribosomal protein bL33 family.</text>
</comment>
<dbReference type="Pfam" id="PF00471">
    <property type="entry name" value="Ribosomal_L33"/>
    <property type="match status" value="1"/>
</dbReference>
<evidence type="ECO:0000256" key="1">
    <source>
        <dbReference type="ARBA" id="ARBA00007596"/>
    </source>
</evidence>
<dbReference type="InterPro" id="IPR011332">
    <property type="entry name" value="Ribosomal_zn-bd"/>
</dbReference>
<reference evidence="4 5" key="1">
    <citation type="journal article" date="2020" name="bioRxiv">
        <title>Metabolic contributions of an alphaproteobacterial endosymbiont in the apicomplexan Cardiosporidium cionae.</title>
        <authorList>
            <person name="Hunter E.S."/>
            <person name="Paight C.J."/>
            <person name="Lane C.E."/>
        </authorList>
    </citation>
    <scope>NUCLEOTIDE SEQUENCE [LARGE SCALE GENOMIC DNA]</scope>
    <source>
        <strain evidence="4">ESH_2018</strain>
    </source>
</reference>
<dbReference type="NCBIfam" id="TIGR01023">
    <property type="entry name" value="rpmG_bact"/>
    <property type="match status" value="1"/>
</dbReference>
<keyword evidence="5" id="KW-1185">Reference proteome</keyword>
<evidence type="ECO:0000256" key="3">
    <source>
        <dbReference type="ARBA" id="ARBA00023274"/>
    </source>
</evidence>
<name>A0ABQ7J681_9APIC</name>
<dbReference type="InterPro" id="IPR001705">
    <property type="entry name" value="Ribosomal_bL33"/>
</dbReference>
<dbReference type="GO" id="GO:0005840">
    <property type="term" value="C:ribosome"/>
    <property type="evidence" value="ECO:0007669"/>
    <property type="project" value="UniProtKB-KW"/>
</dbReference>
<evidence type="ECO:0000313" key="5">
    <source>
        <dbReference type="Proteomes" id="UP000823046"/>
    </source>
</evidence>
<organism evidence="4 5">
    <name type="scientific">Cardiosporidium cionae</name>
    <dbReference type="NCBI Taxonomy" id="476202"/>
    <lineage>
        <taxon>Eukaryota</taxon>
        <taxon>Sar</taxon>
        <taxon>Alveolata</taxon>
        <taxon>Apicomplexa</taxon>
        <taxon>Aconoidasida</taxon>
        <taxon>Nephromycida</taxon>
        <taxon>Cardiosporidium</taxon>
    </lineage>
</organism>
<protein>
    <submittedName>
        <fullName evidence="4">50S ribosomal protein L33</fullName>
    </submittedName>
</protein>
<accession>A0ABQ7J681</accession>
<gene>
    <name evidence="4" type="ORF">IE077_000956</name>
</gene>
<sequence>MLSLSAALFRSHTKRLTVVLKSAAMTGYHYYTDKSPNKSKYKMALRKFDPIANKHVMFYESALPASKRGQRIMIPRAQKYARLTGKNMKPLIQRVEKAWERGFFPKYNQRDLPSIRQ</sequence>
<keyword evidence="2 4" id="KW-0689">Ribosomal protein</keyword>
<evidence type="ECO:0000256" key="2">
    <source>
        <dbReference type="ARBA" id="ARBA00022980"/>
    </source>
</evidence>
<keyword evidence="3" id="KW-0687">Ribonucleoprotein</keyword>
<dbReference type="Proteomes" id="UP000823046">
    <property type="component" value="Unassembled WGS sequence"/>
</dbReference>
<comment type="caution">
    <text evidence="4">The sequence shown here is derived from an EMBL/GenBank/DDBJ whole genome shotgun (WGS) entry which is preliminary data.</text>
</comment>
<dbReference type="SUPFAM" id="SSF57829">
    <property type="entry name" value="Zn-binding ribosomal proteins"/>
    <property type="match status" value="1"/>
</dbReference>
<dbReference type="InterPro" id="IPR038584">
    <property type="entry name" value="Ribosomal_bL33_sf"/>
</dbReference>